<name>A0A1C3P3Y3_9ACTN</name>
<reference evidence="2" key="1">
    <citation type="submission" date="2016-02" db="EMBL/GenBank/DDBJ databases">
        <authorList>
            <person name="Wibberg D."/>
        </authorList>
    </citation>
    <scope>NUCLEOTIDE SEQUENCE [LARGE SCALE GENOMIC DNA]</scope>
</reference>
<gene>
    <name evidence="1" type="ORF">FDG2_4141</name>
</gene>
<dbReference type="EMBL" id="FLUV01001743">
    <property type="protein sequence ID" value="SBW24408.1"/>
    <property type="molecule type" value="Genomic_DNA"/>
</dbReference>
<organism evidence="1 2">
    <name type="scientific">Candidatus Protofrankia californiensis</name>
    <dbReference type="NCBI Taxonomy" id="1839754"/>
    <lineage>
        <taxon>Bacteria</taxon>
        <taxon>Bacillati</taxon>
        <taxon>Actinomycetota</taxon>
        <taxon>Actinomycetes</taxon>
        <taxon>Frankiales</taxon>
        <taxon>Frankiaceae</taxon>
        <taxon>Protofrankia</taxon>
    </lineage>
</organism>
<protein>
    <submittedName>
        <fullName evidence="1">Uncharacterized protein</fullName>
    </submittedName>
</protein>
<proteinExistence type="predicted"/>
<evidence type="ECO:0000313" key="2">
    <source>
        <dbReference type="Proteomes" id="UP000199013"/>
    </source>
</evidence>
<sequence>MTGSAGLVAVAEVVNRLGIVGALDEGIGPLKQRDRGRRCVIRQDGDQPA</sequence>
<accession>A0A1C3P3Y3</accession>
<dbReference type="AlphaFoldDB" id="A0A1C3P3Y3"/>
<evidence type="ECO:0000313" key="1">
    <source>
        <dbReference type="EMBL" id="SBW24408.1"/>
    </source>
</evidence>
<keyword evidence="2" id="KW-1185">Reference proteome</keyword>
<dbReference type="Proteomes" id="UP000199013">
    <property type="component" value="Unassembled WGS sequence"/>
</dbReference>